<feature type="transmembrane region" description="Helical" evidence="10">
    <location>
        <begin position="232"/>
        <end position="256"/>
    </location>
</feature>
<keyword evidence="2 10" id="KW-0444">Lipid biosynthesis</keyword>
<keyword evidence="4 10" id="KW-0812">Transmembrane</keyword>
<protein>
    <recommendedName>
        <fullName evidence="10">Elongation of very long chain fatty acids protein</fullName>
        <ecNumber evidence="10">2.3.1.199</ecNumber>
    </recommendedName>
    <alternativeName>
        <fullName evidence="10">Very-long-chain 3-oxoacyl-CoA synthase</fullName>
    </alternativeName>
</protein>
<feature type="transmembrane region" description="Helical" evidence="10">
    <location>
        <begin position="113"/>
        <end position="134"/>
    </location>
</feature>
<dbReference type="PANTHER" id="PTHR11157">
    <property type="entry name" value="FATTY ACID ACYL TRANSFERASE-RELATED"/>
    <property type="match status" value="1"/>
</dbReference>
<evidence type="ECO:0000313" key="11">
    <source>
        <dbReference type="EMBL" id="JAC52173.1"/>
    </source>
</evidence>
<dbReference type="OrthoDB" id="434092at2759"/>
<comment type="similarity">
    <text evidence="10">Belongs to the ELO family.</text>
</comment>
<feature type="transmembrane region" description="Helical" evidence="10">
    <location>
        <begin position="146"/>
        <end position="163"/>
    </location>
</feature>
<keyword evidence="5 10" id="KW-0276">Fatty acid metabolism</keyword>
<dbReference type="GO" id="GO:0009922">
    <property type="term" value="F:fatty acid elongase activity"/>
    <property type="evidence" value="ECO:0007669"/>
    <property type="project" value="UniProtKB-EC"/>
</dbReference>
<dbReference type="InterPro" id="IPR002076">
    <property type="entry name" value="ELO_fam"/>
</dbReference>
<organism evidence="11">
    <name type="scientific">Bactrocera dorsalis</name>
    <name type="common">Oriental fruit fly</name>
    <name type="synonym">Dacus dorsalis</name>
    <dbReference type="NCBI Taxonomy" id="27457"/>
    <lineage>
        <taxon>Eukaryota</taxon>
        <taxon>Metazoa</taxon>
        <taxon>Ecdysozoa</taxon>
        <taxon>Arthropoda</taxon>
        <taxon>Hexapoda</taxon>
        <taxon>Insecta</taxon>
        <taxon>Pterygota</taxon>
        <taxon>Neoptera</taxon>
        <taxon>Endopterygota</taxon>
        <taxon>Diptera</taxon>
        <taxon>Brachycera</taxon>
        <taxon>Muscomorpha</taxon>
        <taxon>Tephritoidea</taxon>
        <taxon>Tephritidae</taxon>
        <taxon>Bactrocera</taxon>
        <taxon>Bactrocera</taxon>
    </lineage>
</organism>
<keyword evidence="6 10" id="KW-1133">Transmembrane helix</keyword>
<keyword evidence="7 10" id="KW-0443">Lipid metabolism</keyword>
<dbReference type="PANTHER" id="PTHR11157:SF116">
    <property type="entry name" value="ELONGATION OF VERY LONG CHAIN FATTY ACIDS PROTEIN-RELATED"/>
    <property type="match status" value="1"/>
</dbReference>
<gene>
    <name evidence="11" type="primary">ELOV4</name>
</gene>
<dbReference type="Pfam" id="PF01151">
    <property type="entry name" value="ELO"/>
    <property type="match status" value="1"/>
</dbReference>
<proteinExistence type="inferred from homology"/>
<evidence type="ECO:0000256" key="7">
    <source>
        <dbReference type="ARBA" id="ARBA00023098"/>
    </source>
</evidence>
<feature type="transmembrane region" description="Helical" evidence="10">
    <location>
        <begin position="169"/>
        <end position="189"/>
    </location>
</feature>
<evidence type="ECO:0000256" key="10">
    <source>
        <dbReference type="RuleBase" id="RU361115"/>
    </source>
</evidence>
<feature type="transmembrane region" description="Helical" evidence="10">
    <location>
        <begin position="67"/>
        <end position="88"/>
    </location>
</feature>
<reference evidence="11" key="1">
    <citation type="journal article" date="2014" name="BMC Genomics">
        <title>Characterizing the developmental transcriptome of the oriental fruit fly, Bactrocera dorsalis (Diptera: Tephritidae) through comparative genomic analysis with Drosophila melanogaster utilizing modENCODE datasets.</title>
        <authorList>
            <person name="Geib S.M."/>
            <person name="Calla B."/>
            <person name="Hall B."/>
            <person name="Hou S."/>
            <person name="Manoukis N.C."/>
        </authorList>
    </citation>
    <scope>NUCLEOTIDE SEQUENCE</scope>
    <source>
        <strain evidence="11">Punador</strain>
    </source>
</reference>
<dbReference type="InterPro" id="IPR030457">
    <property type="entry name" value="ELO_CS"/>
</dbReference>
<evidence type="ECO:0000256" key="6">
    <source>
        <dbReference type="ARBA" id="ARBA00022989"/>
    </source>
</evidence>
<dbReference type="EMBL" id="GAKP01006779">
    <property type="protein sequence ID" value="JAC52173.1"/>
    <property type="molecule type" value="Transcribed_RNA"/>
</dbReference>
<dbReference type="GO" id="GO:0034625">
    <property type="term" value="P:fatty acid elongation, monounsaturated fatty acid"/>
    <property type="evidence" value="ECO:0007669"/>
    <property type="project" value="TreeGrafter"/>
</dbReference>
<dbReference type="GO" id="GO:0042761">
    <property type="term" value="P:very long-chain fatty acid biosynthetic process"/>
    <property type="evidence" value="ECO:0007669"/>
    <property type="project" value="TreeGrafter"/>
</dbReference>
<evidence type="ECO:0000256" key="1">
    <source>
        <dbReference type="ARBA" id="ARBA00004141"/>
    </source>
</evidence>
<evidence type="ECO:0000256" key="2">
    <source>
        <dbReference type="ARBA" id="ARBA00022516"/>
    </source>
</evidence>
<dbReference type="GO" id="GO:0030148">
    <property type="term" value="P:sphingolipid biosynthetic process"/>
    <property type="evidence" value="ECO:0007669"/>
    <property type="project" value="TreeGrafter"/>
</dbReference>
<keyword evidence="8 10" id="KW-0472">Membrane</keyword>
<accession>A0A034WEH7</accession>
<comment type="subcellular location">
    <subcellularLocation>
        <location evidence="1">Membrane</location>
        <topology evidence="1">Multi-pass membrane protein</topology>
    </subcellularLocation>
</comment>
<feature type="transmembrane region" description="Helical" evidence="10">
    <location>
        <begin position="24"/>
        <end position="46"/>
    </location>
</feature>
<dbReference type="AlphaFoldDB" id="A0A034WEH7"/>
<name>A0A034WEH7_BACDO</name>
<evidence type="ECO:0000256" key="9">
    <source>
        <dbReference type="ARBA" id="ARBA00023160"/>
    </source>
</evidence>
<evidence type="ECO:0000256" key="8">
    <source>
        <dbReference type="ARBA" id="ARBA00023136"/>
    </source>
</evidence>
<evidence type="ECO:0000256" key="3">
    <source>
        <dbReference type="ARBA" id="ARBA00022679"/>
    </source>
</evidence>
<evidence type="ECO:0000256" key="5">
    <source>
        <dbReference type="ARBA" id="ARBA00022832"/>
    </source>
</evidence>
<keyword evidence="3 10" id="KW-0808">Transferase</keyword>
<dbReference type="GO" id="GO:0005789">
    <property type="term" value="C:endoplasmic reticulum membrane"/>
    <property type="evidence" value="ECO:0007669"/>
    <property type="project" value="TreeGrafter"/>
</dbReference>
<evidence type="ECO:0000256" key="4">
    <source>
        <dbReference type="ARBA" id="ARBA00022692"/>
    </source>
</evidence>
<dbReference type="GO" id="GO:0034626">
    <property type="term" value="P:fatty acid elongation, polyunsaturated fatty acid"/>
    <property type="evidence" value="ECO:0007669"/>
    <property type="project" value="TreeGrafter"/>
</dbReference>
<dbReference type="PROSITE" id="PS01188">
    <property type="entry name" value="ELO"/>
    <property type="match status" value="1"/>
</dbReference>
<dbReference type="GO" id="GO:0019367">
    <property type="term" value="P:fatty acid elongation, saturated fatty acid"/>
    <property type="evidence" value="ECO:0007669"/>
    <property type="project" value="TreeGrafter"/>
</dbReference>
<sequence>MMDILESAYVLVTSPSPTKEGYDYLPYHGAILPVILIEIAYVSFVFRIGPWFMKNREPYKLTSILRYYNIMQILFNAVMAFCGIYVYFYKKAVPITCITVLPWEHRFKSIEMVASYAYVINKFLDLFDTIFFVLRKSYKQVTFLHVYHHILMTSISFIYMRIIGTGGHAALTGIMNSIVHVIMYGYYFISASSPNVKNSLWWKKYITQIQIVQFVLALIHNLWPLIVDTNCAVSKTFCVFSVIQAVMMIYLFGSFYKKSYLDVKTKVQKSK</sequence>
<comment type="catalytic activity">
    <reaction evidence="10">
        <text>a very-long-chain acyl-CoA + malonyl-CoA + H(+) = a very-long-chain 3-oxoacyl-CoA + CO2 + CoA</text>
        <dbReference type="Rhea" id="RHEA:32727"/>
        <dbReference type="ChEBI" id="CHEBI:15378"/>
        <dbReference type="ChEBI" id="CHEBI:16526"/>
        <dbReference type="ChEBI" id="CHEBI:57287"/>
        <dbReference type="ChEBI" id="CHEBI:57384"/>
        <dbReference type="ChEBI" id="CHEBI:90725"/>
        <dbReference type="ChEBI" id="CHEBI:90736"/>
        <dbReference type="EC" id="2.3.1.199"/>
    </reaction>
</comment>
<feature type="transmembrane region" description="Helical" evidence="10">
    <location>
        <begin position="209"/>
        <end position="226"/>
    </location>
</feature>
<dbReference type="EC" id="2.3.1.199" evidence="10"/>
<keyword evidence="9 10" id="KW-0275">Fatty acid biosynthesis</keyword>